<evidence type="ECO:0000313" key="3">
    <source>
        <dbReference type="EMBL" id="VDP61266.1"/>
    </source>
</evidence>
<dbReference type="PANTHER" id="PTHR12243">
    <property type="entry name" value="MADF DOMAIN TRANSCRIPTION FACTOR"/>
    <property type="match status" value="1"/>
</dbReference>
<accession>A0A3P8J3C5</accession>
<organism evidence="4 5">
    <name type="scientific">Heligmosomoides polygyrus</name>
    <name type="common">Parasitic roundworm</name>
    <dbReference type="NCBI Taxonomy" id="6339"/>
    <lineage>
        <taxon>Eukaryota</taxon>
        <taxon>Metazoa</taxon>
        <taxon>Ecdysozoa</taxon>
        <taxon>Nematoda</taxon>
        <taxon>Chromadorea</taxon>
        <taxon>Rhabditida</taxon>
        <taxon>Rhabditina</taxon>
        <taxon>Rhabditomorpha</taxon>
        <taxon>Strongyloidea</taxon>
        <taxon>Heligmosomidae</taxon>
        <taxon>Heligmosomoides</taxon>
    </lineage>
</organism>
<dbReference type="PROSITE" id="PS51029">
    <property type="entry name" value="MADF"/>
    <property type="match status" value="1"/>
</dbReference>
<keyword evidence="4" id="KW-1185">Reference proteome</keyword>
<dbReference type="Proteomes" id="UP000050761">
    <property type="component" value="Unassembled WGS sequence"/>
</dbReference>
<reference evidence="3 4" key="1">
    <citation type="submission" date="2018-11" db="EMBL/GenBank/DDBJ databases">
        <authorList>
            <consortium name="Pathogen Informatics"/>
        </authorList>
    </citation>
    <scope>NUCLEOTIDE SEQUENCE [LARGE SCALE GENOMIC DNA]</scope>
</reference>
<sequence length="355" mass="41118">MNRNENTSRMEFGADLLGSDEKEMYLHVSQSGHKRSIRDRSPQEVNTDEDIDTREENLSLPLSTRRGRVPDRAVRFINVPERCSKFKYRRFQFLTEADRDRRSGSGGRGAYRKLWGNWSDSKRMALIEEVSRRRNLWDNSSALYKDKQRADVEWHRIKETLNGAFNTTFEIDDLKKQWKNLRDSFQKRLKAVKEPRIGSGSWEPPTKWIFFDAMQFLLEFNDEEISQSNGDAYEDARAGPSTVYYSRSESRSESNSPVPTTFGIPEHAQKKTVLKKEANPSKTAVLSRICDELENLNQQTGDEFDVFGESMHSVFIATTMRKIASSDRRLAALAQVELTDHLNKKLWEVVTNMPS</sequence>
<dbReference type="WBParaSite" id="HPBE_0002713801-mRNA-1">
    <property type="protein sequence ID" value="HPBE_0002713801-mRNA-1"/>
    <property type="gene ID" value="HPBE_0002713801"/>
</dbReference>
<evidence type="ECO:0000313" key="4">
    <source>
        <dbReference type="Proteomes" id="UP000050761"/>
    </source>
</evidence>
<dbReference type="OrthoDB" id="6487365at2759"/>
<evidence type="ECO:0000256" key="1">
    <source>
        <dbReference type="SAM" id="MobiDB-lite"/>
    </source>
</evidence>
<dbReference type="EMBL" id="UZAH01042148">
    <property type="protein sequence ID" value="VDP61266.1"/>
    <property type="molecule type" value="Genomic_DNA"/>
</dbReference>
<accession>A0A183GWR8</accession>
<evidence type="ECO:0000313" key="5">
    <source>
        <dbReference type="WBParaSite" id="HPBE_0002713801-mRNA-1"/>
    </source>
</evidence>
<dbReference type="Pfam" id="PF10545">
    <property type="entry name" value="MADF_DNA_bdg"/>
    <property type="match status" value="1"/>
</dbReference>
<dbReference type="AlphaFoldDB" id="A0A183GWR8"/>
<dbReference type="GO" id="GO:0005667">
    <property type="term" value="C:transcription regulator complex"/>
    <property type="evidence" value="ECO:0007669"/>
    <property type="project" value="TreeGrafter"/>
</dbReference>
<dbReference type="PANTHER" id="PTHR12243:SF67">
    <property type="entry name" value="COREPRESSOR OF PANGOLIN, ISOFORM A-RELATED"/>
    <property type="match status" value="1"/>
</dbReference>
<dbReference type="InterPro" id="IPR006578">
    <property type="entry name" value="MADF-dom"/>
</dbReference>
<dbReference type="GO" id="GO:0005634">
    <property type="term" value="C:nucleus"/>
    <property type="evidence" value="ECO:0007669"/>
    <property type="project" value="TreeGrafter"/>
</dbReference>
<dbReference type="InterPro" id="IPR039353">
    <property type="entry name" value="TF_Adf1"/>
</dbReference>
<protein>
    <submittedName>
        <fullName evidence="5">MADF domain-containing protein</fullName>
    </submittedName>
</protein>
<proteinExistence type="predicted"/>
<dbReference type="SMART" id="SM00595">
    <property type="entry name" value="MADF"/>
    <property type="match status" value="1"/>
</dbReference>
<feature type="domain" description="MADF" evidence="2">
    <location>
        <begin position="125"/>
        <end position="222"/>
    </location>
</feature>
<dbReference type="GO" id="GO:0006357">
    <property type="term" value="P:regulation of transcription by RNA polymerase II"/>
    <property type="evidence" value="ECO:0007669"/>
    <property type="project" value="TreeGrafter"/>
</dbReference>
<gene>
    <name evidence="3" type="ORF">HPBE_LOCUS27137</name>
</gene>
<feature type="region of interest" description="Disordered" evidence="1">
    <location>
        <begin position="27"/>
        <end position="56"/>
    </location>
</feature>
<name>A0A183GWR8_HELPZ</name>
<evidence type="ECO:0000259" key="2">
    <source>
        <dbReference type="PROSITE" id="PS51029"/>
    </source>
</evidence>
<reference evidence="5" key="2">
    <citation type="submission" date="2019-09" db="UniProtKB">
        <authorList>
            <consortium name="WormBaseParasite"/>
        </authorList>
    </citation>
    <scope>IDENTIFICATION</scope>
</reference>